<reference evidence="1" key="1">
    <citation type="submission" date="2022-06" db="EMBL/GenBank/DDBJ databases">
        <title>Gracilimonas sp. CAU 1638 isolated from sea sediment.</title>
        <authorList>
            <person name="Kim W."/>
        </authorList>
    </citation>
    <scope>NUCLEOTIDE SEQUENCE</scope>
    <source>
        <strain evidence="1">CAU 1638</strain>
    </source>
</reference>
<evidence type="ECO:0000313" key="1">
    <source>
        <dbReference type="EMBL" id="MCP9291313.1"/>
    </source>
</evidence>
<gene>
    <name evidence="1" type="ORF">NM125_06935</name>
</gene>
<comment type="caution">
    <text evidence="1">The sequence shown here is derived from an EMBL/GenBank/DDBJ whole genome shotgun (WGS) entry which is preliminary data.</text>
</comment>
<organism evidence="1 2">
    <name type="scientific">Gracilimonas sediminicola</name>
    <dbReference type="NCBI Taxonomy" id="2952158"/>
    <lineage>
        <taxon>Bacteria</taxon>
        <taxon>Pseudomonadati</taxon>
        <taxon>Balneolota</taxon>
        <taxon>Balneolia</taxon>
        <taxon>Balneolales</taxon>
        <taxon>Balneolaceae</taxon>
        <taxon>Gracilimonas</taxon>
    </lineage>
</organism>
<accession>A0A9X2RG51</accession>
<dbReference type="Proteomes" id="UP001139125">
    <property type="component" value="Unassembled WGS sequence"/>
</dbReference>
<sequence length="178" mass="19979">MNYSSLILWVVSALLLLSCEQEVSETEYLPSENYNYTKVDFDVLEKRQKIYVPIYSDIYVFSGSKRFPLTATLSIRNTSFTDTMYVGKVDYYDSEGNMTKAYLDEPIYMSPLTSVEFVVRSNENIGGAGANFIVDWGAKSRTKNPVIQAVMIGESNQQGISFVTNGIVIEEHNNGSGE</sequence>
<protein>
    <submittedName>
        <fullName evidence="1">DUF3124 domain-containing protein</fullName>
    </submittedName>
</protein>
<proteinExistence type="predicted"/>
<dbReference type="Pfam" id="PF11322">
    <property type="entry name" value="DUF3124"/>
    <property type="match status" value="1"/>
</dbReference>
<dbReference type="EMBL" id="JANDBC010000001">
    <property type="protein sequence ID" value="MCP9291313.1"/>
    <property type="molecule type" value="Genomic_DNA"/>
</dbReference>
<dbReference type="AlphaFoldDB" id="A0A9X2RG51"/>
<name>A0A9X2RG51_9BACT</name>
<keyword evidence="2" id="KW-1185">Reference proteome</keyword>
<dbReference type="InterPro" id="IPR021471">
    <property type="entry name" value="DUF3124"/>
</dbReference>
<evidence type="ECO:0000313" key="2">
    <source>
        <dbReference type="Proteomes" id="UP001139125"/>
    </source>
</evidence>
<dbReference type="RefSeq" id="WP_255134144.1">
    <property type="nucleotide sequence ID" value="NZ_JANDBC010000001.1"/>
</dbReference>